<keyword evidence="2 5" id="KW-0732">Signal</keyword>
<dbReference type="PROSITE" id="PS00010">
    <property type="entry name" value="ASX_HYDROXYL"/>
    <property type="match status" value="1"/>
</dbReference>
<feature type="signal peptide" evidence="5">
    <location>
        <begin position="1"/>
        <end position="18"/>
    </location>
</feature>
<dbReference type="AlphaFoldDB" id="V8NMU7"/>
<dbReference type="Gene3D" id="2.10.25.10">
    <property type="entry name" value="Laminin"/>
    <property type="match status" value="1"/>
</dbReference>
<evidence type="ECO:0000256" key="2">
    <source>
        <dbReference type="ARBA" id="ARBA00022729"/>
    </source>
</evidence>
<reference evidence="7 8" key="1">
    <citation type="journal article" date="2013" name="Proc. Natl. Acad. Sci. U.S.A.">
        <title>The king cobra genome reveals dynamic gene evolution and adaptation in the snake venom system.</title>
        <authorList>
            <person name="Vonk F.J."/>
            <person name="Casewell N.R."/>
            <person name="Henkel C.V."/>
            <person name="Heimberg A.M."/>
            <person name="Jansen H.J."/>
            <person name="McCleary R.J."/>
            <person name="Kerkkamp H.M."/>
            <person name="Vos R.A."/>
            <person name="Guerreiro I."/>
            <person name="Calvete J.J."/>
            <person name="Wuster W."/>
            <person name="Woods A.E."/>
            <person name="Logan J.M."/>
            <person name="Harrison R.A."/>
            <person name="Castoe T.A."/>
            <person name="de Koning A.P."/>
            <person name="Pollock D.D."/>
            <person name="Yandell M."/>
            <person name="Calderon D."/>
            <person name="Renjifo C."/>
            <person name="Currier R.B."/>
            <person name="Salgado D."/>
            <person name="Pla D."/>
            <person name="Sanz L."/>
            <person name="Hyder A.S."/>
            <person name="Ribeiro J.M."/>
            <person name="Arntzen J.W."/>
            <person name="van den Thillart G.E."/>
            <person name="Boetzer M."/>
            <person name="Pirovano W."/>
            <person name="Dirks R.P."/>
            <person name="Spaink H.P."/>
            <person name="Duboule D."/>
            <person name="McGlinn E."/>
            <person name="Kini R.M."/>
            <person name="Richardson M.K."/>
        </authorList>
    </citation>
    <scope>NUCLEOTIDE SEQUENCE</scope>
    <source>
        <tissue evidence="7">Blood</tissue>
    </source>
</reference>
<dbReference type="PROSITE" id="PS01187">
    <property type="entry name" value="EGF_CA"/>
    <property type="match status" value="1"/>
</dbReference>
<feature type="non-terminal residue" evidence="7">
    <location>
        <position position="1"/>
    </location>
</feature>
<dbReference type="PANTHER" id="PTHR24046:SF4">
    <property type="entry name" value="SIGNAL PEPTIDE, CUB AND EGF-LIKE DOMAIN-CONTAINING PROTEIN 1"/>
    <property type="match status" value="1"/>
</dbReference>
<dbReference type="CDD" id="cd00054">
    <property type="entry name" value="EGF_CA"/>
    <property type="match status" value="1"/>
</dbReference>
<dbReference type="SMART" id="SM00181">
    <property type="entry name" value="EGF"/>
    <property type="match status" value="1"/>
</dbReference>
<dbReference type="InterPro" id="IPR024731">
    <property type="entry name" value="NELL2-like_EGF"/>
</dbReference>
<dbReference type="GO" id="GO:0007165">
    <property type="term" value="P:signal transduction"/>
    <property type="evidence" value="ECO:0007669"/>
    <property type="project" value="TreeGrafter"/>
</dbReference>
<keyword evidence="3" id="KW-1015">Disulfide bond</keyword>
<comment type="caution">
    <text evidence="4">Lacks conserved residue(s) required for the propagation of feature annotation.</text>
</comment>
<evidence type="ECO:0000256" key="4">
    <source>
        <dbReference type="PROSITE-ProRule" id="PRU00076"/>
    </source>
</evidence>
<organism evidence="7 8">
    <name type="scientific">Ophiophagus hannah</name>
    <name type="common">King cobra</name>
    <name type="synonym">Naja hannah</name>
    <dbReference type="NCBI Taxonomy" id="8665"/>
    <lineage>
        <taxon>Eukaryota</taxon>
        <taxon>Metazoa</taxon>
        <taxon>Chordata</taxon>
        <taxon>Craniata</taxon>
        <taxon>Vertebrata</taxon>
        <taxon>Euteleostomi</taxon>
        <taxon>Lepidosauria</taxon>
        <taxon>Squamata</taxon>
        <taxon>Bifurcata</taxon>
        <taxon>Unidentata</taxon>
        <taxon>Episquamata</taxon>
        <taxon>Toxicofera</taxon>
        <taxon>Serpentes</taxon>
        <taxon>Colubroidea</taxon>
        <taxon>Elapidae</taxon>
        <taxon>Elapinae</taxon>
        <taxon>Ophiophagus</taxon>
    </lineage>
</organism>
<dbReference type="GO" id="GO:0009986">
    <property type="term" value="C:cell surface"/>
    <property type="evidence" value="ECO:0007669"/>
    <property type="project" value="TreeGrafter"/>
</dbReference>
<dbReference type="GO" id="GO:0005615">
    <property type="term" value="C:extracellular space"/>
    <property type="evidence" value="ECO:0007669"/>
    <property type="project" value="TreeGrafter"/>
</dbReference>
<dbReference type="InterPro" id="IPR000742">
    <property type="entry name" value="EGF"/>
</dbReference>
<evidence type="ECO:0000313" key="7">
    <source>
        <dbReference type="EMBL" id="ETE63306.1"/>
    </source>
</evidence>
<keyword evidence="1 4" id="KW-0245">EGF-like domain</keyword>
<evidence type="ECO:0000256" key="5">
    <source>
        <dbReference type="SAM" id="SignalP"/>
    </source>
</evidence>
<dbReference type="SUPFAM" id="SSF57196">
    <property type="entry name" value="EGF/Laminin"/>
    <property type="match status" value="1"/>
</dbReference>
<accession>V8NMU7</accession>
<dbReference type="GO" id="GO:0005509">
    <property type="term" value="F:calcium ion binding"/>
    <property type="evidence" value="ECO:0007669"/>
    <property type="project" value="InterPro"/>
</dbReference>
<protein>
    <recommendedName>
        <fullName evidence="6">EGF-like domain-containing protein</fullName>
    </recommendedName>
</protein>
<dbReference type="OrthoDB" id="9644116at2759"/>
<dbReference type="EMBL" id="AZIM01002814">
    <property type="protein sequence ID" value="ETE63306.1"/>
    <property type="molecule type" value="Genomic_DNA"/>
</dbReference>
<dbReference type="PROSITE" id="PS01186">
    <property type="entry name" value="EGF_2"/>
    <property type="match status" value="1"/>
</dbReference>
<comment type="caution">
    <text evidence="7">The sequence shown here is derived from an EMBL/GenBank/DDBJ whole genome shotgun (WGS) entry which is preliminary data.</text>
</comment>
<dbReference type="InterPro" id="IPR052071">
    <property type="entry name" value="SCUB_EGF-like_domain"/>
</dbReference>
<dbReference type="PROSITE" id="PS50026">
    <property type="entry name" value="EGF_3"/>
    <property type="match status" value="1"/>
</dbReference>
<evidence type="ECO:0000313" key="8">
    <source>
        <dbReference type="Proteomes" id="UP000018936"/>
    </source>
</evidence>
<proteinExistence type="predicted"/>
<dbReference type="Pfam" id="PF12947">
    <property type="entry name" value="EGF_3"/>
    <property type="match status" value="1"/>
</dbReference>
<gene>
    <name evidence="7" type="ORF">L345_10934</name>
</gene>
<dbReference type="Proteomes" id="UP000018936">
    <property type="component" value="Unassembled WGS sequence"/>
</dbReference>
<evidence type="ECO:0000259" key="6">
    <source>
        <dbReference type="PROSITE" id="PS50026"/>
    </source>
</evidence>
<dbReference type="PANTHER" id="PTHR24046">
    <property type="entry name" value="SIGNAL PEPTIDE, CUB AND EGF-LIKE DOMAIN-CONTAINING"/>
    <property type="match status" value="1"/>
</dbReference>
<name>V8NMU7_OPHHA</name>
<feature type="chain" id="PRO_5004771020" description="EGF-like domain-containing protein" evidence="5">
    <location>
        <begin position="19"/>
        <end position="75"/>
    </location>
</feature>
<feature type="non-terminal residue" evidence="7">
    <location>
        <position position="75"/>
    </location>
</feature>
<keyword evidence="8" id="KW-1185">Reference proteome</keyword>
<sequence>MVMIDLIPCLLALEDADADECTEGTDDCHIDAICQNTPKSFKCICKPGYKGEGKQCEATQQFETNTPLDPSFRPG</sequence>
<evidence type="ECO:0000256" key="3">
    <source>
        <dbReference type="ARBA" id="ARBA00023157"/>
    </source>
</evidence>
<dbReference type="SMART" id="SM00179">
    <property type="entry name" value="EGF_CA"/>
    <property type="match status" value="1"/>
</dbReference>
<dbReference type="InterPro" id="IPR000152">
    <property type="entry name" value="EGF-type_Asp/Asn_hydroxyl_site"/>
</dbReference>
<evidence type="ECO:0000256" key="1">
    <source>
        <dbReference type="ARBA" id="ARBA00022536"/>
    </source>
</evidence>
<feature type="domain" description="EGF-like" evidence="6">
    <location>
        <begin position="17"/>
        <end position="57"/>
    </location>
</feature>
<dbReference type="InterPro" id="IPR001881">
    <property type="entry name" value="EGF-like_Ca-bd_dom"/>
</dbReference>
<dbReference type="InterPro" id="IPR018097">
    <property type="entry name" value="EGF_Ca-bd_CS"/>
</dbReference>
<dbReference type="FunFam" id="2.10.25.10:FF:000161">
    <property type="entry name" value="Signal peptide, CUB domain and EGF-like domain-containing 3"/>
    <property type="match status" value="1"/>
</dbReference>